<feature type="transmembrane region" description="Helical" evidence="10">
    <location>
        <begin position="9"/>
        <end position="28"/>
    </location>
</feature>
<dbReference type="InterPro" id="IPR050448">
    <property type="entry name" value="OpgB/LTA_synthase_biosynth"/>
</dbReference>
<dbReference type="InterPro" id="IPR012160">
    <property type="entry name" value="LtaS-like"/>
</dbReference>
<dbReference type="SUPFAM" id="SSF53649">
    <property type="entry name" value="Alkaline phosphatase-like"/>
    <property type="match status" value="1"/>
</dbReference>
<dbReference type="InterPro" id="IPR000917">
    <property type="entry name" value="Sulfatase_N"/>
</dbReference>
<feature type="transmembrane region" description="Helical" evidence="10">
    <location>
        <begin position="67"/>
        <end position="87"/>
    </location>
</feature>
<dbReference type="GO" id="GO:0005886">
    <property type="term" value="C:plasma membrane"/>
    <property type="evidence" value="ECO:0007669"/>
    <property type="project" value="UniProtKB-SubCell"/>
</dbReference>
<feature type="transmembrane region" description="Helical" evidence="10">
    <location>
        <begin position="151"/>
        <end position="174"/>
    </location>
</feature>
<evidence type="ECO:0000259" key="11">
    <source>
        <dbReference type="Pfam" id="PF00884"/>
    </source>
</evidence>
<keyword evidence="5 10" id="KW-1133">Transmembrane helix</keyword>
<dbReference type="PIRSF" id="PIRSF005091">
    <property type="entry name" value="Mmb_sulf_HI1246"/>
    <property type="match status" value="1"/>
</dbReference>
<evidence type="ECO:0000256" key="10">
    <source>
        <dbReference type="SAM" id="Phobius"/>
    </source>
</evidence>
<evidence type="ECO:0000256" key="1">
    <source>
        <dbReference type="ARBA" id="ARBA00004651"/>
    </source>
</evidence>
<gene>
    <name evidence="12" type="ORF">J0J70_00775</name>
</gene>
<dbReference type="GO" id="GO:0046872">
    <property type="term" value="F:metal ion binding"/>
    <property type="evidence" value="ECO:0007669"/>
    <property type="project" value="UniProtKB-KW"/>
</dbReference>
<sequence>MSLTKNQKLMFIASFMTWLQTYIVYKFFFRLSLVSLGEEILIVINSIGPILLIYGSIYFLKPSKRSFAVMGVSAFFSVIMIANTLFYKFYDDIMTLPILLQMDNTGGLGSSVMNLIDFKVLFLVMNLPILMVANRRIKDSTKVTPHFYKKYFISMIGAYLLTFGLSYLSGLPMFNVPYNREVMIKTLGIYQYGLYDIYLSLTTPIDYALAENNEFIEVSNYVKSNQINPNSELFGVAKDQNIIVISLESLQEFAINLEVNGEEVTPFLNQFIQECYYFDNFYQQTSQGKTSDAEFITENSLYAADRGSAFYAKSQNQYESLASIFKGQGYYTAVFHANEKEFWNRETMYEALGFDHFFDESAFLVNEENSFGWGLTDEAFFEQTLDYLKGLPQPFYAKLLTLTNHYPFEIPEQYQYISPGETNNEIVNHYITTVRYLDEALKSFITNLKESGLYDNTIIVMYGDHYGLSESYYEDLAILLQEEEITLNRHLDLQRVPFIIHLPNQEEGEVVSTVSGQIDMKPTLLNLVGLPVNAYINFGQDLFAADRRELIVLRDGSFIGSEYRYADSTCLRSDSGELVDQSFCESLEKVAVQDLYYSDLILNKDLLRFQ</sequence>
<feature type="binding site" evidence="9">
    <location>
        <position position="290"/>
    </location>
    <ligand>
        <name>Mn(2+)</name>
        <dbReference type="ChEBI" id="CHEBI:29035"/>
    </ligand>
</feature>
<protein>
    <submittedName>
        <fullName evidence="12">LTA synthase family protein</fullName>
    </submittedName>
</protein>
<feature type="binding site" evidence="9">
    <location>
        <position position="464"/>
    </location>
    <ligand>
        <name>Mn(2+)</name>
        <dbReference type="ChEBI" id="CHEBI:29035"/>
    </ligand>
</feature>
<evidence type="ECO:0000256" key="2">
    <source>
        <dbReference type="ARBA" id="ARBA00009983"/>
    </source>
</evidence>
<feature type="transmembrane region" description="Helical" evidence="10">
    <location>
        <begin position="107"/>
        <end position="130"/>
    </location>
</feature>
<dbReference type="AlphaFoldDB" id="A0A9Q9CRS9"/>
<evidence type="ECO:0000256" key="7">
    <source>
        <dbReference type="PIRSR" id="PIRSR005091-1"/>
    </source>
</evidence>
<dbReference type="Proteomes" id="UP001058072">
    <property type="component" value="Chromosome"/>
</dbReference>
<feature type="binding site" evidence="9">
    <location>
        <position position="465"/>
    </location>
    <ligand>
        <name>Mn(2+)</name>
        <dbReference type="ChEBI" id="CHEBI:29035"/>
    </ligand>
</feature>
<dbReference type="EMBL" id="CP071250">
    <property type="protein sequence ID" value="UUF08588.1"/>
    <property type="molecule type" value="Genomic_DNA"/>
</dbReference>
<organism evidence="12 13">
    <name type="scientific">Turicibacter bilis</name>
    <dbReference type="NCBI Taxonomy" id="2735723"/>
    <lineage>
        <taxon>Bacteria</taxon>
        <taxon>Bacillati</taxon>
        <taxon>Bacillota</taxon>
        <taxon>Erysipelotrichia</taxon>
        <taxon>Erysipelotrichales</taxon>
        <taxon>Turicibacteraceae</taxon>
        <taxon>Turicibacter</taxon>
    </lineage>
</organism>
<keyword evidence="6 10" id="KW-0472">Membrane</keyword>
<evidence type="ECO:0000256" key="5">
    <source>
        <dbReference type="ARBA" id="ARBA00022989"/>
    </source>
</evidence>
<dbReference type="CDD" id="cd16015">
    <property type="entry name" value="LTA_synthase"/>
    <property type="match status" value="1"/>
</dbReference>
<dbReference type="PANTHER" id="PTHR47371:SF1">
    <property type="entry name" value="LIPOTEICHOIC ACID SYNTHASE-LIKE YQGS"/>
    <property type="match status" value="1"/>
</dbReference>
<evidence type="ECO:0000313" key="13">
    <source>
        <dbReference type="Proteomes" id="UP001058072"/>
    </source>
</evidence>
<evidence type="ECO:0000256" key="8">
    <source>
        <dbReference type="PIRSR" id="PIRSR005091-2"/>
    </source>
</evidence>
<evidence type="ECO:0000256" key="9">
    <source>
        <dbReference type="PIRSR" id="PIRSR005091-3"/>
    </source>
</evidence>
<feature type="active site" evidence="7">
    <location>
        <position position="290"/>
    </location>
</feature>
<keyword evidence="4 10" id="KW-0812">Transmembrane</keyword>
<evidence type="ECO:0000313" key="12">
    <source>
        <dbReference type="EMBL" id="UUF08588.1"/>
    </source>
</evidence>
<keyword evidence="8" id="KW-0479">Metal-binding</keyword>
<dbReference type="RefSeq" id="WP_055241152.1">
    <property type="nucleotide sequence ID" value="NZ_CP071250.1"/>
</dbReference>
<dbReference type="InterPro" id="IPR017850">
    <property type="entry name" value="Alkaline_phosphatase_core_sf"/>
</dbReference>
<feature type="binding site" evidence="9">
    <location>
        <position position="248"/>
    </location>
    <ligand>
        <name>Mn(2+)</name>
        <dbReference type="ChEBI" id="CHEBI:29035"/>
    </ligand>
</feature>
<name>A0A9Q9CRS9_9FIRM</name>
<evidence type="ECO:0000256" key="6">
    <source>
        <dbReference type="ARBA" id="ARBA00023136"/>
    </source>
</evidence>
<accession>A0A9Q9CRS9</accession>
<feature type="domain" description="Sulfatase N-terminal" evidence="11">
    <location>
        <begin position="240"/>
        <end position="529"/>
    </location>
</feature>
<dbReference type="Gene3D" id="3.30.1120.170">
    <property type="match status" value="1"/>
</dbReference>
<dbReference type="PANTHER" id="PTHR47371">
    <property type="entry name" value="LIPOTEICHOIC ACID SYNTHASE"/>
    <property type="match status" value="1"/>
</dbReference>
<dbReference type="Gene3D" id="3.40.720.10">
    <property type="entry name" value="Alkaline Phosphatase, subunit A"/>
    <property type="match status" value="1"/>
</dbReference>
<proteinExistence type="inferred from homology"/>
<keyword evidence="3" id="KW-1003">Cell membrane</keyword>
<feature type="transmembrane region" description="Helical" evidence="10">
    <location>
        <begin position="40"/>
        <end position="60"/>
    </location>
</feature>
<keyword evidence="8" id="KW-0464">Manganese</keyword>
<evidence type="ECO:0000256" key="3">
    <source>
        <dbReference type="ARBA" id="ARBA00022475"/>
    </source>
</evidence>
<reference evidence="12" key="1">
    <citation type="submission" date="2021-03" db="EMBL/GenBank/DDBJ databases">
        <title>Comparative Genomics and Metabolomics in the genus Turicibacter.</title>
        <authorList>
            <person name="Maki J."/>
            <person name="Looft T."/>
        </authorList>
    </citation>
    <scope>NUCLEOTIDE SEQUENCE</scope>
    <source>
        <strain evidence="12">ISU324</strain>
    </source>
</reference>
<comment type="subcellular location">
    <subcellularLocation>
        <location evidence="1">Cell membrane</location>
        <topology evidence="1">Multi-pass membrane protein</topology>
    </subcellularLocation>
</comment>
<comment type="similarity">
    <text evidence="2">Belongs to the LTA synthase family.</text>
</comment>
<dbReference type="Pfam" id="PF00884">
    <property type="entry name" value="Sulfatase"/>
    <property type="match status" value="1"/>
</dbReference>
<evidence type="ECO:0000256" key="4">
    <source>
        <dbReference type="ARBA" id="ARBA00022692"/>
    </source>
</evidence>
<feature type="binding site" evidence="8">
    <location>
        <position position="405"/>
    </location>
    <ligand>
        <name>substrate</name>
    </ligand>
</feature>